<evidence type="ECO:0000313" key="1">
    <source>
        <dbReference type="EMBL" id="KAH3665658.1"/>
    </source>
</evidence>
<reference evidence="1" key="2">
    <citation type="submission" date="2021-01" db="EMBL/GenBank/DDBJ databases">
        <authorList>
            <person name="Schikora-Tamarit M.A."/>
        </authorList>
    </citation>
    <scope>NUCLEOTIDE SEQUENCE</scope>
    <source>
        <strain evidence="1">CBS6075</strain>
    </source>
</reference>
<accession>A0A9P8T477</accession>
<name>A0A9P8T477_9ASCO</name>
<dbReference type="EMBL" id="JAEUBE010000295">
    <property type="protein sequence ID" value="KAH3665658.1"/>
    <property type="molecule type" value="Genomic_DNA"/>
</dbReference>
<dbReference type="AlphaFoldDB" id="A0A9P8T477"/>
<evidence type="ECO:0000313" key="2">
    <source>
        <dbReference type="Proteomes" id="UP000769157"/>
    </source>
</evidence>
<comment type="caution">
    <text evidence="1">The sequence shown here is derived from an EMBL/GenBank/DDBJ whole genome shotgun (WGS) entry which is preliminary data.</text>
</comment>
<keyword evidence="2" id="KW-1185">Reference proteome</keyword>
<organism evidence="1 2">
    <name type="scientific">Ogataea philodendri</name>
    <dbReference type="NCBI Taxonomy" id="1378263"/>
    <lineage>
        <taxon>Eukaryota</taxon>
        <taxon>Fungi</taxon>
        <taxon>Dikarya</taxon>
        <taxon>Ascomycota</taxon>
        <taxon>Saccharomycotina</taxon>
        <taxon>Pichiomycetes</taxon>
        <taxon>Pichiales</taxon>
        <taxon>Pichiaceae</taxon>
        <taxon>Ogataea</taxon>
    </lineage>
</organism>
<dbReference type="GeneID" id="70235811"/>
<proteinExistence type="predicted"/>
<protein>
    <submittedName>
        <fullName evidence="1">Uncharacterized protein</fullName>
    </submittedName>
</protein>
<dbReference type="Proteomes" id="UP000769157">
    <property type="component" value="Unassembled WGS sequence"/>
</dbReference>
<reference evidence="1" key="1">
    <citation type="journal article" date="2021" name="Open Biol.">
        <title>Shared evolutionary footprints suggest mitochondrial oxidative damage underlies multiple complex I losses in fungi.</title>
        <authorList>
            <person name="Schikora-Tamarit M.A."/>
            <person name="Marcet-Houben M."/>
            <person name="Nosek J."/>
            <person name="Gabaldon T."/>
        </authorList>
    </citation>
    <scope>NUCLEOTIDE SEQUENCE</scope>
    <source>
        <strain evidence="1">CBS6075</strain>
    </source>
</reference>
<gene>
    <name evidence="1" type="ORF">OGAPHI_003846</name>
</gene>
<dbReference type="RefSeq" id="XP_046060862.1">
    <property type="nucleotide sequence ID" value="XM_046204860.1"/>
</dbReference>
<sequence length="163" mass="18194">MISETGLSNPVDRLCARICWWLAIWWWNPLAVMRPSEVAPAPLHRAQSSNERPNSLAAVPRATNASLYAAAVRTRSRQLPIVSLKSFFVIKVSRSSVEGVIDGCDDKNESDRSFCEWIFWCTSSSDMPAKSNSELLVETFGTSLWSVEVSNWAGESPWPSTNE</sequence>